<reference evidence="3 4" key="1">
    <citation type="submission" date="2024-08" db="EMBL/GenBank/DDBJ databases">
        <title>Halobellus sp. MBLA0158 whole genome sequence.</title>
        <authorList>
            <person name="Hwang C.Y."/>
            <person name="Cho E.-S."/>
            <person name="Seo M.-J."/>
        </authorList>
    </citation>
    <scope>NUCLEOTIDE SEQUENCE [LARGE SCALE GENOMIC DNA]</scope>
    <source>
        <strain evidence="3 4">MBLA0158</strain>
    </source>
</reference>
<organism evidence="3 4">
    <name type="scientific">Halobellus rubicundus</name>
    <dbReference type="NCBI Taxonomy" id="2996466"/>
    <lineage>
        <taxon>Archaea</taxon>
        <taxon>Methanobacteriati</taxon>
        <taxon>Methanobacteriota</taxon>
        <taxon>Stenosarchaea group</taxon>
        <taxon>Halobacteria</taxon>
        <taxon>Halobacteriales</taxon>
        <taxon>Haloferacaceae</taxon>
        <taxon>Halobellus</taxon>
    </lineage>
</organism>
<comment type="caution">
    <text evidence="3">The sequence shown here is derived from an EMBL/GenBank/DDBJ whole genome shotgun (WGS) entry which is preliminary data.</text>
</comment>
<name>A0ABD5MDT8_9EURY</name>
<keyword evidence="1" id="KW-0863">Zinc-finger</keyword>
<keyword evidence="4" id="KW-1185">Reference proteome</keyword>
<evidence type="ECO:0000313" key="4">
    <source>
        <dbReference type="Proteomes" id="UP001570511"/>
    </source>
</evidence>
<dbReference type="InterPro" id="IPR007527">
    <property type="entry name" value="Znf_SWIM"/>
</dbReference>
<dbReference type="GO" id="GO:0008270">
    <property type="term" value="F:zinc ion binding"/>
    <property type="evidence" value="ECO:0007669"/>
    <property type="project" value="UniProtKB-KW"/>
</dbReference>
<gene>
    <name evidence="3" type="ORF">OS889_13790</name>
</gene>
<dbReference type="PROSITE" id="PS50966">
    <property type="entry name" value="ZF_SWIM"/>
    <property type="match status" value="1"/>
</dbReference>
<feature type="domain" description="SWIM-type" evidence="2">
    <location>
        <begin position="63"/>
        <end position="95"/>
    </location>
</feature>
<keyword evidence="1" id="KW-0862">Zinc</keyword>
<dbReference type="Proteomes" id="UP001570511">
    <property type="component" value="Unassembled WGS sequence"/>
</dbReference>
<protein>
    <submittedName>
        <fullName evidence="3">SWIM zinc finger family protein</fullName>
    </submittedName>
</protein>
<proteinExistence type="predicted"/>
<sequence>MSSSTAAASGSDATTPDAQMLQDLAQLDERDVRALTEPMDVYADDPDCWGSDEVAVYHEGRQRMVNIETRSCDCEDAYYNHAICKHVRRAEFALGRREIPDGIRTEALDDGLRTRLQEADRL</sequence>
<dbReference type="Pfam" id="PF04434">
    <property type="entry name" value="SWIM"/>
    <property type="match status" value="1"/>
</dbReference>
<evidence type="ECO:0000256" key="1">
    <source>
        <dbReference type="PROSITE-ProRule" id="PRU00325"/>
    </source>
</evidence>
<evidence type="ECO:0000259" key="2">
    <source>
        <dbReference type="PROSITE" id="PS50966"/>
    </source>
</evidence>
<dbReference type="RefSeq" id="WP_372390680.1">
    <property type="nucleotide sequence ID" value="NZ_JBGNYA010000001.1"/>
</dbReference>
<dbReference type="AlphaFoldDB" id="A0ABD5MDT8"/>
<dbReference type="EMBL" id="JBGNYA010000001">
    <property type="protein sequence ID" value="MFA1612070.1"/>
    <property type="molecule type" value="Genomic_DNA"/>
</dbReference>
<keyword evidence="1" id="KW-0479">Metal-binding</keyword>
<accession>A0ABD5MDT8</accession>
<evidence type="ECO:0000313" key="3">
    <source>
        <dbReference type="EMBL" id="MFA1612070.1"/>
    </source>
</evidence>